<dbReference type="InterPro" id="IPR026956">
    <property type="entry name" value="D-ser_dehydrat-like_dom"/>
</dbReference>
<dbReference type="Pfam" id="PF01168">
    <property type="entry name" value="Ala_racemase_N"/>
    <property type="match status" value="1"/>
</dbReference>
<accession>A0ABS7PLQ2</accession>
<dbReference type="RefSeq" id="WP_222989255.1">
    <property type="nucleotide sequence ID" value="NZ_JAINVV010000004.1"/>
</dbReference>
<dbReference type="PANTHER" id="PTHR28004:SF8">
    <property type="entry name" value="D-SERINE DEAMINASE"/>
    <property type="match status" value="1"/>
</dbReference>
<dbReference type="SUPFAM" id="SSF51419">
    <property type="entry name" value="PLP-binding barrel"/>
    <property type="match status" value="1"/>
</dbReference>
<dbReference type="InterPro" id="IPR042208">
    <property type="entry name" value="D-ser_dehydrat-like_sf"/>
</dbReference>
<dbReference type="EC" id="5.1.1.1" evidence="4"/>
<dbReference type="InterPro" id="IPR029066">
    <property type="entry name" value="PLP-binding_barrel"/>
</dbReference>
<keyword evidence="5" id="KW-1185">Reference proteome</keyword>
<evidence type="ECO:0000256" key="2">
    <source>
        <dbReference type="ARBA" id="ARBA00023239"/>
    </source>
</evidence>
<evidence type="ECO:0000259" key="3">
    <source>
        <dbReference type="SMART" id="SM01119"/>
    </source>
</evidence>
<dbReference type="GO" id="GO:0008784">
    <property type="term" value="F:alanine racemase activity"/>
    <property type="evidence" value="ECO:0007669"/>
    <property type="project" value="UniProtKB-EC"/>
</dbReference>
<gene>
    <name evidence="4" type="ORF">K7G82_07610</name>
</gene>
<evidence type="ECO:0000313" key="4">
    <source>
        <dbReference type="EMBL" id="MBY8822151.1"/>
    </source>
</evidence>
<dbReference type="Proteomes" id="UP000706039">
    <property type="component" value="Unassembled WGS sequence"/>
</dbReference>
<comment type="caution">
    <text evidence="4">The sequence shown here is derived from an EMBL/GenBank/DDBJ whole genome shotgun (WGS) entry which is preliminary data.</text>
</comment>
<dbReference type="PANTHER" id="PTHR28004">
    <property type="entry name" value="ZGC:162816-RELATED"/>
    <property type="match status" value="1"/>
</dbReference>
<proteinExistence type="inferred from homology"/>
<keyword evidence="4" id="KW-0413">Isomerase</keyword>
<protein>
    <submittedName>
        <fullName evidence="4">Alanine racemase</fullName>
        <ecNumber evidence="4">5.1.1.1</ecNumber>
    </submittedName>
</protein>
<dbReference type="Gene3D" id="2.40.37.20">
    <property type="entry name" value="D-serine dehydratase-like domain"/>
    <property type="match status" value="1"/>
</dbReference>
<dbReference type="EMBL" id="JAINVV010000004">
    <property type="protein sequence ID" value="MBY8822151.1"/>
    <property type="molecule type" value="Genomic_DNA"/>
</dbReference>
<keyword evidence="2" id="KW-0456">Lyase</keyword>
<dbReference type="SMART" id="SM01119">
    <property type="entry name" value="D-ser_dehydrat"/>
    <property type="match status" value="1"/>
</dbReference>
<feature type="domain" description="D-serine dehydratase-like" evidence="3">
    <location>
        <begin position="316"/>
        <end position="416"/>
    </location>
</feature>
<dbReference type="Gene3D" id="3.20.20.10">
    <property type="entry name" value="Alanine racemase"/>
    <property type="match status" value="1"/>
</dbReference>
<reference evidence="4 5" key="1">
    <citation type="submission" date="2021-08" db="EMBL/GenBank/DDBJ databases">
        <authorList>
            <person name="Tuo L."/>
        </authorList>
    </citation>
    <scope>NUCLEOTIDE SEQUENCE [LARGE SCALE GENOMIC DNA]</scope>
    <source>
        <strain evidence="4 5">JCM 31229</strain>
    </source>
</reference>
<dbReference type="InterPro" id="IPR051466">
    <property type="entry name" value="D-amino_acid_metab_enzyme"/>
</dbReference>
<sequence length="429" mass="46598">MTDKRPAAVLDWRLKGMPADCEEIGADALADAGWHVLREDLMLPAAVLRESAMRHNSEWMRKFTQLSGARIAPHGKTTMSPDLFAMQMADGAWGLTAATIGHVRTYRKHGIGTILLANQLIGRQNIAYVVAELRRDPEFDFYCLVDSAASVDLLEAALAADPPGRPLQVLIELGFPGGRTGFRDNDAALAVARRIAASPLLSLRGVEAFEGVFQGTPAESRDPQVRALLDRVVGLADACSDEQLFTGRPIITAGGSSLFDMVAETFAAAAVERPYTVILRSGCYLVHDSHFYKQLVEGLIRRSPVAASLGDGLRGALEVWAYVHSRPEETRLVAGLGKRDIADDVAPPTVLGWARPGPDAEMLPIPADHRVVRLDDQHAYLDIPADSPLQPGDMVAFGVSHPCTTFDKWQALYLVDDGLRVTGAIRTFF</sequence>
<evidence type="ECO:0000313" key="5">
    <source>
        <dbReference type="Proteomes" id="UP000706039"/>
    </source>
</evidence>
<evidence type="ECO:0000256" key="1">
    <source>
        <dbReference type="ARBA" id="ARBA00005323"/>
    </source>
</evidence>
<comment type="similarity">
    <text evidence="1">Belongs to the DSD1 family.</text>
</comment>
<dbReference type="Pfam" id="PF14031">
    <property type="entry name" value="D-ser_dehydrat"/>
    <property type="match status" value="1"/>
</dbReference>
<name>A0ABS7PLQ2_9SPHN</name>
<dbReference type="InterPro" id="IPR001608">
    <property type="entry name" value="Ala_racemase_N"/>
</dbReference>
<organism evidence="4 5">
    <name type="scientific">Sphingomonas colocasiae</name>
    <dbReference type="NCBI Taxonomy" id="1848973"/>
    <lineage>
        <taxon>Bacteria</taxon>
        <taxon>Pseudomonadati</taxon>
        <taxon>Pseudomonadota</taxon>
        <taxon>Alphaproteobacteria</taxon>
        <taxon>Sphingomonadales</taxon>
        <taxon>Sphingomonadaceae</taxon>
        <taxon>Sphingomonas</taxon>
    </lineage>
</organism>